<comment type="caution">
    <text evidence="1">The sequence shown here is derived from an EMBL/GenBank/DDBJ whole genome shotgun (WGS) entry which is preliminary data.</text>
</comment>
<proteinExistence type="predicted"/>
<gene>
    <name evidence="1" type="ORF">LCGC14_2274190</name>
</gene>
<accession>A0A0F9CW83</accession>
<feature type="non-terminal residue" evidence="1">
    <location>
        <position position="1"/>
    </location>
</feature>
<name>A0A0F9CW83_9ZZZZ</name>
<protein>
    <submittedName>
        <fullName evidence="1">Uncharacterized protein</fullName>
    </submittedName>
</protein>
<dbReference type="EMBL" id="LAZR01031505">
    <property type="protein sequence ID" value="KKL53559.1"/>
    <property type="molecule type" value="Genomic_DNA"/>
</dbReference>
<reference evidence="1" key="1">
    <citation type="journal article" date="2015" name="Nature">
        <title>Complex archaea that bridge the gap between prokaryotes and eukaryotes.</title>
        <authorList>
            <person name="Spang A."/>
            <person name="Saw J.H."/>
            <person name="Jorgensen S.L."/>
            <person name="Zaremba-Niedzwiedzka K."/>
            <person name="Martijn J."/>
            <person name="Lind A.E."/>
            <person name="van Eijk R."/>
            <person name="Schleper C."/>
            <person name="Guy L."/>
            <person name="Ettema T.J."/>
        </authorList>
    </citation>
    <scope>NUCLEOTIDE SEQUENCE</scope>
</reference>
<organism evidence="1">
    <name type="scientific">marine sediment metagenome</name>
    <dbReference type="NCBI Taxonomy" id="412755"/>
    <lineage>
        <taxon>unclassified sequences</taxon>
        <taxon>metagenomes</taxon>
        <taxon>ecological metagenomes</taxon>
    </lineage>
</organism>
<sequence length="77" mass="8994">NFTRHGYSFAIFECNVINPQNKYSIFHCSKYNFVNLTIVEGMLRLRKQRKKFTHLQIGDMPKNTVVCDAIKLTKGII</sequence>
<evidence type="ECO:0000313" key="1">
    <source>
        <dbReference type="EMBL" id="KKL53559.1"/>
    </source>
</evidence>
<dbReference type="AlphaFoldDB" id="A0A0F9CW83"/>